<dbReference type="Proteomes" id="UP000596661">
    <property type="component" value="Chromosome 8"/>
</dbReference>
<dbReference type="EnsemblPlants" id="evm.model.08.1594">
    <property type="protein sequence ID" value="cds.evm.model.08.1594"/>
    <property type="gene ID" value="evm.TU.08.1594"/>
</dbReference>
<protein>
    <recommendedName>
        <fullName evidence="2">Reverse transcriptase domain-containing protein</fullName>
    </recommendedName>
</protein>
<reference evidence="3" key="2">
    <citation type="submission" date="2021-03" db="UniProtKB">
        <authorList>
            <consortium name="EnsemblPlants"/>
        </authorList>
    </citation>
    <scope>IDENTIFICATION</scope>
</reference>
<dbReference type="PANTHER" id="PTHR31635">
    <property type="entry name" value="REVERSE TRANSCRIPTASE DOMAIN-CONTAINING PROTEIN-RELATED"/>
    <property type="match status" value="1"/>
</dbReference>
<dbReference type="AlphaFoldDB" id="A0A803Q966"/>
<dbReference type="SUPFAM" id="SSF56672">
    <property type="entry name" value="DNA/RNA polymerases"/>
    <property type="match status" value="1"/>
</dbReference>
<dbReference type="OMA" id="QACNVIK"/>
<organism evidence="3 4">
    <name type="scientific">Cannabis sativa</name>
    <name type="common">Hemp</name>
    <name type="synonym">Marijuana</name>
    <dbReference type="NCBI Taxonomy" id="3483"/>
    <lineage>
        <taxon>Eukaryota</taxon>
        <taxon>Viridiplantae</taxon>
        <taxon>Streptophyta</taxon>
        <taxon>Embryophyta</taxon>
        <taxon>Tracheophyta</taxon>
        <taxon>Spermatophyta</taxon>
        <taxon>Magnoliopsida</taxon>
        <taxon>eudicotyledons</taxon>
        <taxon>Gunneridae</taxon>
        <taxon>Pentapetalae</taxon>
        <taxon>rosids</taxon>
        <taxon>fabids</taxon>
        <taxon>Rosales</taxon>
        <taxon>Cannabaceae</taxon>
        <taxon>Cannabis</taxon>
    </lineage>
</organism>
<name>A0A803Q966_CANSA</name>
<dbReference type="InterPro" id="IPR043502">
    <property type="entry name" value="DNA/RNA_pol_sf"/>
</dbReference>
<keyword evidence="1" id="KW-0472">Membrane</keyword>
<evidence type="ECO:0000313" key="3">
    <source>
        <dbReference type="EnsemblPlants" id="cds.evm.model.08.1594"/>
    </source>
</evidence>
<dbReference type="PANTHER" id="PTHR31635:SF196">
    <property type="entry name" value="REVERSE TRANSCRIPTASE DOMAIN-CONTAINING PROTEIN-RELATED"/>
    <property type="match status" value="1"/>
</dbReference>
<keyword evidence="1" id="KW-1133">Transmembrane helix</keyword>
<evidence type="ECO:0000313" key="4">
    <source>
        <dbReference type="Proteomes" id="UP000596661"/>
    </source>
</evidence>
<dbReference type="Gramene" id="evm.model.08.1594">
    <property type="protein sequence ID" value="cds.evm.model.08.1594"/>
    <property type="gene ID" value="evm.TU.08.1594"/>
</dbReference>
<proteinExistence type="predicted"/>
<evidence type="ECO:0000256" key="1">
    <source>
        <dbReference type="SAM" id="Phobius"/>
    </source>
</evidence>
<feature type="transmembrane region" description="Helical" evidence="1">
    <location>
        <begin position="51"/>
        <end position="68"/>
    </location>
</feature>
<feature type="domain" description="Reverse transcriptase" evidence="2">
    <location>
        <begin position="16"/>
        <end position="150"/>
    </location>
</feature>
<sequence length="175" mass="19919">MAQEILHSIKNRTKGKIGWMSVKLDMAKAFDRVEWIFLNKIMQKVDFPSKFIFLIMTCLSIATFKFNINGHVVGHVIPLRGLRQGDPLSPYLFLLCSEGLSSILKKSELSENAFGLKIARTSPKISHLLFADDNILFYRSNIQACNVIKEPLSKYKNISEQLVNFQISSILFPPI</sequence>
<evidence type="ECO:0000259" key="2">
    <source>
        <dbReference type="Pfam" id="PF00078"/>
    </source>
</evidence>
<keyword evidence="4" id="KW-1185">Reference proteome</keyword>
<dbReference type="EMBL" id="UZAU01000714">
    <property type="status" value="NOT_ANNOTATED_CDS"/>
    <property type="molecule type" value="Genomic_DNA"/>
</dbReference>
<reference evidence="3" key="1">
    <citation type="submission" date="2018-11" db="EMBL/GenBank/DDBJ databases">
        <authorList>
            <person name="Grassa J C."/>
        </authorList>
    </citation>
    <scope>NUCLEOTIDE SEQUENCE [LARGE SCALE GENOMIC DNA]</scope>
</reference>
<accession>A0A803Q966</accession>
<dbReference type="InterPro" id="IPR000477">
    <property type="entry name" value="RT_dom"/>
</dbReference>
<dbReference type="Pfam" id="PF00078">
    <property type="entry name" value="RVT_1"/>
    <property type="match status" value="1"/>
</dbReference>
<keyword evidence="1" id="KW-0812">Transmembrane</keyword>